<evidence type="ECO:0000256" key="2">
    <source>
        <dbReference type="SAM" id="SignalP"/>
    </source>
</evidence>
<keyword evidence="4" id="KW-1185">Reference proteome</keyword>
<keyword evidence="1" id="KW-0812">Transmembrane</keyword>
<dbReference type="AlphaFoldDB" id="A0A8D2CKS8"/>
<feature type="signal peptide" evidence="2">
    <location>
        <begin position="1"/>
        <end position="21"/>
    </location>
</feature>
<proteinExistence type="predicted"/>
<evidence type="ECO:0000313" key="3">
    <source>
        <dbReference type="Ensembl" id="ENSSVLP00005002097.1"/>
    </source>
</evidence>
<reference evidence="3" key="2">
    <citation type="submission" date="2025-09" db="UniProtKB">
        <authorList>
            <consortium name="Ensembl"/>
        </authorList>
    </citation>
    <scope>IDENTIFICATION</scope>
</reference>
<dbReference type="Proteomes" id="UP000694564">
    <property type="component" value="Chromosome 3"/>
</dbReference>
<dbReference type="Ensembl" id="ENSSVLT00005002307.1">
    <property type="protein sequence ID" value="ENSSVLP00005002097.1"/>
    <property type="gene ID" value="ENSSVLG00005001704.1"/>
</dbReference>
<name>A0A8D2CKS8_SCIVU</name>
<evidence type="ECO:0000313" key="4">
    <source>
        <dbReference type="Proteomes" id="UP000694564"/>
    </source>
</evidence>
<accession>A0A8D2CKS8</accession>
<feature type="transmembrane region" description="Helical" evidence="1">
    <location>
        <begin position="45"/>
        <end position="65"/>
    </location>
</feature>
<sequence length="71" mass="7543">MLPLVWRRLCLGLCGLLLGQAEDPSQPPAPAEPAICSAVPQNLVLTGTIFSILPVTIILTAFCVYKPIQLG</sequence>
<dbReference type="GeneTree" id="ENSGT00530000065303"/>
<keyword evidence="2" id="KW-0732">Signal</keyword>
<feature type="chain" id="PRO_5034105507" evidence="2">
    <location>
        <begin position="22"/>
        <end position="71"/>
    </location>
</feature>
<organism evidence="3 4">
    <name type="scientific">Sciurus vulgaris</name>
    <name type="common">Eurasian red squirrel</name>
    <dbReference type="NCBI Taxonomy" id="55149"/>
    <lineage>
        <taxon>Eukaryota</taxon>
        <taxon>Metazoa</taxon>
        <taxon>Chordata</taxon>
        <taxon>Craniata</taxon>
        <taxon>Vertebrata</taxon>
        <taxon>Euteleostomi</taxon>
        <taxon>Mammalia</taxon>
        <taxon>Eutheria</taxon>
        <taxon>Euarchontoglires</taxon>
        <taxon>Glires</taxon>
        <taxon>Rodentia</taxon>
        <taxon>Sciuromorpha</taxon>
        <taxon>Sciuridae</taxon>
        <taxon>Sciurinae</taxon>
        <taxon>Sciurini</taxon>
        <taxon>Sciurus</taxon>
    </lineage>
</organism>
<keyword evidence="1" id="KW-0472">Membrane</keyword>
<keyword evidence="1" id="KW-1133">Transmembrane helix</keyword>
<protein>
    <submittedName>
        <fullName evidence="3">Uncharacterized protein</fullName>
    </submittedName>
</protein>
<reference evidence="3" key="1">
    <citation type="submission" date="2025-08" db="UniProtKB">
        <authorList>
            <consortium name="Ensembl"/>
        </authorList>
    </citation>
    <scope>IDENTIFICATION</scope>
</reference>
<evidence type="ECO:0000256" key="1">
    <source>
        <dbReference type="SAM" id="Phobius"/>
    </source>
</evidence>